<protein>
    <submittedName>
        <fullName evidence="2">Uncharacterized protein</fullName>
    </submittedName>
</protein>
<dbReference type="Proteomes" id="UP001221413">
    <property type="component" value="Unassembled WGS sequence"/>
</dbReference>
<name>A0AAD6J338_DREDA</name>
<dbReference type="EMBL" id="JAQGDS010000002">
    <property type="protein sequence ID" value="KAJ6263553.1"/>
    <property type="molecule type" value="Genomic_DNA"/>
</dbReference>
<organism evidence="2 3">
    <name type="scientific">Drechslerella dactyloides</name>
    <name type="common">Nematode-trapping fungus</name>
    <name type="synonym">Arthrobotrys dactyloides</name>
    <dbReference type="NCBI Taxonomy" id="74499"/>
    <lineage>
        <taxon>Eukaryota</taxon>
        <taxon>Fungi</taxon>
        <taxon>Dikarya</taxon>
        <taxon>Ascomycota</taxon>
        <taxon>Pezizomycotina</taxon>
        <taxon>Orbiliomycetes</taxon>
        <taxon>Orbiliales</taxon>
        <taxon>Orbiliaceae</taxon>
        <taxon>Drechslerella</taxon>
    </lineage>
</organism>
<feature type="region of interest" description="Disordered" evidence="1">
    <location>
        <begin position="30"/>
        <end position="68"/>
    </location>
</feature>
<evidence type="ECO:0000256" key="1">
    <source>
        <dbReference type="SAM" id="MobiDB-lite"/>
    </source>
</evidence>
<comment type="caution">
    <text evidence="2">The sequence shown here is derived from an EMBL/GenBank/DDBJ whole genome shotgun (WGS) entry which is preliminary data.</text>
</comment>
<dbReference type="AlphaFoldDB" id="A0AAD6J338"/>
<sequence>MDPPKITLPSSIPASGSTAGIAVAITAGTSGTCAHGGTGKDADGGGLNMSGRGGGPPRGVSMFGCSMM</sequence>
<keyword evidence="3" id="KW-1185">Reference proteome</keyword>
<reference evidence="2" key="1">
    <citation type="submission" date="2023-01" db="EMBL/GenBank/DDBJ databases">
        <title>The chitinases involved in constricting ring structure development in the nematode-trapping fungus Drechslerella dactyloides.</title>
        <authorList>
            <person name="Wang R."/>
            <person name="Zhang L."/>
            <person name="Tang P."/>
            <person name="Li S."/>
            <person name="Liang L."/>
        </authorList>
    </citation>
    <scope>NUCLEOTIDE SEQUENCE</scope>
    <source>
        <strain evidence="2">YMF1.00031</strain>
    </source>
</reference>
<gene>
    <name evidence="2" type="ORF">Dda_2117</name>
</gene>
<accession>A0AAD6J338</accession>
<proteinExistence type="predicted"/>
<evidence type="ECO:0000313" key="2">
    <source>
        <dbReference type="EMBL" id="KAJ6263553.1"/>
    </source>
</evidence>
<evidence type="ECO:0000313" key="3">
    <source>
        <dbReference type="Proteomes" id="UP001221413"/>
    </source>
</evidence>
<feature type="compositionally biased region" description="Gly residues" evidence="1">
    <location>
        <begin position="44"/>
        <end position="57"/>
    </location>
</feature>